<keyword evidence="7" id="KW-1185">Reference proteome</keyword>
<dbReference type="InterPro" id="IPR036271">
    <property type="entry name" value="Tet_transcr_reg_TetR-rel_C_sf"/>
</dbReference>
<feature type="DNA-binding region" description="H-T-H motif" evidence="4">
    <location>
        <begin position="53"/>
        <end position="72"/>
    </location>
</feature>
<dbReference type="InterPro" id="IPR001647">
    <property type="entry name" value="HTH_TetR"/>
</dbReference>
<evidence type="ECO:0000256" key="3">
    <source>
        <dbReference type="ARBA" id="ARBA00023163"/>
    </source>
</evidence>
<keyword evidence="1" id="KW-0805">Transcription regulation</keyword>
<dbReference type="GO" id="GO:0003700">
    <property type="term" value="F:DNA-binding transcription factor activity"/>
    <property type="evidence" value="ECO:0007669"/>
    <property type="project" value="TreeGrafter"/>
</dbReference>
<dbReference type="AlphaFoldDB" id="A0AB72Z6J3"/>
<dbReference type="PANTHER" id="PTHR30055:SF226">
    <property type="entry name" value="HTH-TYPE TRANSCRIPTIONAL REGULATOR PKSA"/>
    <property type="match status" value="1"/>
</dbReference>
<dbReference type="EMBL" id="AGCN01000036">
    <property type="protein sequence ID" value="EHN60548.1"/>
    <property type="molecule type" value="Genomic_DNA"/>
</dbReference>
<dbReference type="SUPFAM" id="SSF46689">
    <property type="entry name" value="Homeodomain-like"/>
    <property type="match status" value="1"/>
</dbReference>
<evidence type="ECO:0000313" key="6">
    <source>
        <dbReference type="EMBL" id="EHN60548.1"/>
    </source>
</evidence>
<protein>
    <submittedName>
        <fullName evidence="6">Transcriptional regulator, TetR family</fullName>
    </submittedName>
</protein>
<dbReference type="InterPro" id="IPR023772">
    <property type="entry name" value="DNA-bd_HTH_TetR-type_CS"/>
</dbReference>
<keyword evidence="3" id="KW-0804">Transcription</keyword>
<dbReference type="Proteomes" id="UP000003597">
    <property type="component" value="Unassembled WGS sequence"/>
</dbReference>
<evidence type="ECO:0000256" key="4">
    <source>
        <dbReference type="PROSITE-ProRule" id="PRU00335"/>
    </source>
</evidence>
<name>A0AB72Z6J3_LISIO</name>
<proteinExistence type="predicted"/>
<evidence type="ECO:0000256" key="1">
    <source>
        <dbReference type="ARBA" id="ARBA00023015"/>
    </source>
</evidence>
<dbReference type="PANTHER" id="PTHR30055">
    <property type="entry name" value="HTH-TYPE TRANSCRIPTIONAL REGULATOR RUTR"/>
    <property type="match status" value="1"/>
</dbReference>
<evidence type="ECO:0000313" key="7">
    <source>
        <dbReference type="Proteomes" id="UP000003597"/>
    </source>
</evidence>
<dbReference type="Gene3D" id="1.10.10.60">
    <property type="entry name" value="Homeodomain-like"/>
    <property type="match status" value="1"/>
</dbReference>
<organism evidence="6 7">
    <name type="scientific">Listeria innocua ATCC 33091</name>
    <dbReference type="NCBI Taxonomy" id="1002366"/>
    <lineage>
        <taxon>Bacteria</taxon>
        <taxon>Bacillati</taxon>
        <taxon>Bacillota</taxon>
        <taxon>Bacilli</taxon>
        <taxon>Bacillales</taxon>
        <taxon>Listeriaceae</taxon>
        <taxon>Listeria</taxon>
    </lineage>
</organism>
<dbReference type="GO" id="GO:0045892">
    <property type="term" value="P:negative regulation of DNA-templated transcription"/>
    <property type="evidence" value="ECO:0007669"/>
    <property type="project" value="UniProtKB-ARBA"/>
</dbReference>
<evidence type="ECO:0000256" key="2">
    <source>
        <dbReference type="ARBA" id="ARBA00023125"/>
    </source>
</evidence>
<keyword evidence="2 4" id="KW-0238">DNA-binding</keyword>
<dbReference type="Gene3D" id="1.10.357.10">
    <property type="entry name" value="Tetracycline Repressor, domain 2"/>
    <property type="match status" value="1"/>
</dbReference>
<dbReference type="SUPFAM" id="SSF48498">
    <property type="entry name" value="Tetracyclin repressor-like, C-terminal domain"/>
    <property type="match status" value="1"/>
</dbReference>
<dbReference type="PRINTS" id="PR00455">
    <property type="entry name" value="HTHTETR"/>
</dbReference>
<dbReference type="InterPro" id="IPR050109">
    <property type="entry name" value="HTH-type_TetR-like_transc_reg"/>
</dbReference>
<dbReference type="InterPro" id="IPR009057">
    <property type="entry name" value="Homeodomain-like_sf"/>
</dbReference>
<sequence>MIKIYNYLLQTNEKGGVMMEKKRTRAEELGITRRKILDTARDLFMEKGYRAVSTREIAKIAKITQPALYHHFEDKESLYIEVVRELTQNIQVEMHPILQLNKPKEEQLHDMLIMLIEEHPTNILLMIHDILNEMKPENQFLLYKLWQQTYLMPFQQFFERLENAGELRAGVSAETAARYCLSTISPLFSGKGSFAQKQTTTEQIDELINLMMFGICKKEV</sequence>
<evidence type="ECO:0000259" key="5">
    <source>
        <dbReference type="PROSITE" id="PS50977"/>
    </source>
</evidence>
<dbReference type="Pfam" id="PF00440">
    <property type="entry name" value="TetR_N"/>
    <property type="match status" value="1"/>
</dbReference>
<comment type="caution">
    <text evidence="6">The sequence shown here is derived from an EMBL/GenBank/DDBJ whole genome shotgun (WGS) entry which is preliminary data.</text>
</comment>
<reference evidence="6 7" key="1">
    <citation type="submission" date="2011-08" db="EMBL/GenBank/DDBJ databases">
        <authorList>
            <person name="Weinstock G."/>
            <person name="Sodergren E."/>
            <person name="Clifton S."/>
            <person name="Fulton L."/>
            <person name="Fulton B."/>
            <person name="Courtney L."/>
            <person name="Fronick C."/>
            <person name="Harrison M."/>
            <person name="Strong C."/>
            <person name="Farmer C."/>
            <person name="Delahaunty K."/>
            <person name="Markovic C."/>
            <person name="Hall O."/>
            <person name="Minx P."/>
            <person name="Tomlinson C."/>
            <person name="Mitreva M."/>
            <person name="Hou S."/>
            <person name="Chen J."/>
            <person name="Wollam A."/>
            <person name="Pepin K.H."/>
            <person name="Johnson M."/>
            <person name="Bhonagiri V."/>
            <person name="Zhang X."/>
            <person name="Suruliraj S."/>
            <person name="Warren W."/>
            <person name="Chinwalla A."/>
            <person name="Mardis E.R."/>
            <person name="Wilson R.K."/>
        </authorList>
    </citation>
    <scope>NUCLEOTIDE SEQUENCE [LARGE SCALE GENOMIC DNA]</scope>
    <source>
        <strain evidence="6 7">ATCC 33091</strain>
    </source>
</reference>
<dbReference type="FunFam" id="1.10.10.60:FF:000141">
    <property type="entry name" value="TetR family transcriptional regulator"/>
    <property type="match status" value="1"/>
</dbReference>
<gene>
    <name evidence="6" type="ORF">HMPREF0557_02474</name>
</gene>
<accession>A0AB72Z6J3</accession>
<dbReference type="PROSITE" id="PS50977">
    <property type="entry name" value="HTH_TETR_2"/>
    <property type="match status" value="1"/>
</dbReference>
<dbReference type="PROSITE" id="PS01081">
    <property type="entry name" value="HTH_TETR_1"/>
    <property type="match status" value="1"/>
</dbReference>
<dbReference type="GO" id="GO:0000976">
    <property type="term" value="F:transcription cis-regulatory region binding"/>
    <property type="evidence" value="ECO:0007669"/>
    <property type="project" value="TreeGrafter"/>
</dbReference>
<feature type="domain" description="HTH tetR-type" evidence="5">
    <location>
        <begin position="30"/>
        <end position="90"/>
    </location>
</feature>